<sequence length="211" mass="21702">MASHSSSGSAATSASAPSDTASAMDGSGSGDPGMPGLSSSSSLPFSFLVTFVAIFLFFLGCGLGSRRVTRTLRRNLALEVTGLGPGDNDGRGARIPRKRPLLWDAFPHAAPSSSSSSSPLGFRTRDGQCHSGRAFSHPWDVLAVSPPPSSLAPIGTSTSPRSRASSRSLRPTFAPLHPQQQQLPHPGPPGPTPRARPNGIWARGGSCPPAG</sequence>
<reference evidence="3" key="1">
    <citation type="submission" date="2019-10" db="EMBL/GenBank/DDBJ databases">
        <authorList>
            <person name="Nor Muhammad N."/>
        </authorList>
    </citation>
    <scope>NUCLEOTIDE SEQUENCE</scope>
</reference>
<accession>A0A5K1K737</accession>
<dbReference type="AlphaFoldDB" id="A0A5K1K737"/>
<dbReference type="EMBL" id="LR729804">
    <property type="protein sequence ID" value="VWP01948.1"/>
    <property type="molecule type" value="Genomic_DNA"/>
</dbReference>
<keyword evidence="2" id="KW-1133">Transmembrane helix</keyword>
<feature type="compositionally biased region" description="Low complexity" evidence="1">
    <location>
        <begin position="151"/>
        <end position="184"/>
    </location>
</feature>
<keyword evidence="2" id="KW-0812">Transmembrane</keyword>
<protein>
    <submittedName>
        <fullName evidence="3">Mitochondrial division protein 1</fullName>
    </submittedName>
</protein>
<evidence type="ECO:0000256" key="1">
    <source>
        <dbReference type="SAM" id="MobiDB-lite"/>
    </source>
</evidence>
<feature type="compositionally biased region" description="Pro residues" evidence="1">
    <location>
        <begin position="185"/>
        <end position="194"/>
    </location>
</feature>
<gene>
    <name evidence="3" type="primary">A4RJV3</name>
</gene>
<feature type="region of interest" description="Disordered" evidence="1">
    <location>
        <begin position="149"/>
        <end position="211"/>
    </location>
</feature>
<feature type="transmembrane region" description="Helical" evidence="2">
    <location>
        <begin position="43"/>
        <end position="64"/>
    </location>
</feature>
<proteinExistence type="predicted"/>
<feature type="region of interest" description="Disordered" evidence="1">
    <location>
        <begin position="1"/>
        <end position="36"/>
    </location>
</feature>
<feature type="compositionally biased region" description="Low complexity" evidence="1">
    <location>
        <begin position="1"/>
        <end position="26"/>
    </location>
</feature>
<evidence type="ECO:0000256" key="2">
    <source>
        <dbReference type="SAM" id="Phobius"/>
    </source>
</evidence>
<organism evidence="3">
    <name type="scientific">Ganoderma boninense</name>
    <dbReference type="NCBI Taxonomy" id="34458"/>
    <lineage>
        <taxon>Eukaryota</taxon>
        <taxon>Fungi</taxon>
        <taxon>Dikarya</taxon>
        <taxon>Basidiomycota</taxon>
        <taxon>Agaricomycotina</taxon>
        <taxon>Agaricomycetes</taxon>
        <taxon>Polyporales</taxon>
        <taxon>Polyporaceae</taxon>
        <taxon>Ganoderma</taxon>
    </lineage>
</organism>
<evidence type="ECO:0000313" key="3">
    <source>
        <dbReference type="EMBL" id="VWP01948.1"/>
    </source>
</evidence>
<name>A0A5K1K737_9APHY</name>
<keyword evidence="2" id="KW-0472">Membrane</keyword>